<evidence type="ECO:0000256" key="2">
    <source>
        <dbReference type="ARBA" id="ARBA00023125"/>
    </source>
</evidence>
<reference evidence="5 6" key="1">
    <citation type="submission" date="2023-05" db="EMBL/GenBank/DDBJ databases">
        <title>Genomic insight into Chryseobacterium sp. wdc7 isolated forest soil (Gotjawal).</title>
        <authorList>
            <person name="Park S.-J."/>
        </authorList>
    </citation>
    <scope>NUCLEOTIDE SEQUENCE [LARGE SCALE GENOMIC DNA]</scope>
    <source>
        <strain evidence="6">wdc7</strain>
    </source>
</reference>
<dbReference type="SMART" id="SM00342">
    <property type="entry name" value="HTH_ARAC"/>
    <property type="match status" value="1"/>
</dbReference>
<dbReference type="PANTHER" id="PTHR43280">
    <property type="entry name" value="ARAC-FAMILY TRANSCRIPTIONAL REGULATOR"/>
    <property type="match status" value="1"/>
</dbReference>
<dbReference type="InterPro" id="IPR009057">
    <property type="entry name" value="Homeodomain-like_sf"/>
</dbReference>
<dbReference type="PROSITE" id="PS01124">
    <property type="entry name" value="HTH_ARAC_FAMILY_2"/>
    <property type="match status" value="1"/>
</dbReference>
<organism evidence="5 6">
    <name type="scientific">Chryseobacterium gotjawalense</name>
    <dbReference type="NCBI Taxonomy" id="3042315"/>
    <lineage>
        <taxon>Bacteria</taxon>
        <taxon>Pseudomonadati</taxon>
        <taxon>Bacteroidota</taxon>
        <taxon>Flavobacteriia</taxon>
        <taxon>Flavobacteriales</taxon>
        <taxon>Weeksellaceae</taxon>
        <taxon>Chryseobacterium group</taxon>
        <taxon>Chryseobacterium</taxon>
    </lineage>
</organism>
<dbReference type="Proteomes" id="UP001241656">
    <property type="component" value="Chromosome"/>
</dbReference>
<keyword evidence="6" id="KW-1185">Reference proteome</keyword>
<sequence>MNNSNFSVLQKQNSDFEKVFSDAFYHIFLFDGEGKILVDFVEYEFKGQTVFFTSPFQNIQIITENNIEIQMLSFHGDFYCIEFHKKEVACNGLLFNNIYLFPHFSLTKNTFDEIYDYFSKIKEINVSEDFSGAVLRSYLQLILAISSKEKSKFLPSADLMQKDFKELKDFQNLVEQHFLVEKSPAFYANLLHISPNRLSKKIKAEFSKTPSQIIQERVILEAKKQIHLTRKSMKEVAGELNFEDEFYFSKYFKKHTGISPTQFREEAGISIVADLSK</sequence>
<evidence type="ECO:0000313" key="6">
    <source>
        <dbReference type="Proteomes" id="UP001241656"/>
    </source>
</evidence>
<feature type="domain" description="HTH araC/xylS-type" evidence="4">
    <location>
        <begin position="168"/>
        <end position="266"/>
    </location>
</feature>
<keyword evidence="1" id="KW-0805">Transcription regulation</keyword>
<evidence type="ECO:0000313" key="5">
    <source>
        <dbReference type="EMBL" id="WHF52354.1"/>
    </source>
</evidence>
<dbReference type="Pfam" id="PF12833">
    <property type="entry name" value="HTH_18"/>
    <property type="match status" value="1"/>
</dbReference>
<dbReference type="Gene3D" id="1.10.10.60">
    <property type="entry name" value="Homeodomain-like"/>
    <property type="match status" value="1"/>
</dbReference>
<protein>
    <submittedName>
        <fullName evidence="5">Helix-turn-helix domain-containing protein</fullName>
    </submittedName>
</protein>
<accession>A0ABY8RF91</accession>
<evidence type="ECO:0000259" key="4">
    <source>
        <dbReference type="PROSITE" id="PS01124"/>
    </source>
</evidence>
<gene>
    <name evidence="5" type="ORF">QGN23_03520</name>
</gene>
<dbReference type="InterPro" id="IPR018060">
    <property type="entry name" value="HTH_AraC"/>
</dbReference>
<dbReference type="RefSeq" id="WP_282905651.1">
    <property type="nucleotide sequence ID" value="NZ_CP124855.1"/>
</dbReference>
<proteinExistence type="predicted"/>
<name>A0ABY8RF91_9FLAO</name>
<dbReference type="EMBL" id="CP124855">
    <property type="protein sequence ID" value="WHF52354.1"/>
    <property type="molecule type" value="Genomic_DNA"/>
</dbReference>
<keyword evidence="3" id="KW-0804">Transcription</keyword>
<keyword evidence="2" id="KW-0238">DNA-binding</keyword>
<evidence type="ECO:0000256" key="3">
    <source>
        <dbReference type="ARBA" id="ARBA00023163"/>
    </source>
</evidence>
<dbReference type="SUPFAM" id="SSF46689">
    <property type="entry name" value="Homeodomain-like"/>
    <property type="match status" value="1"/>
</dbReference>
<dbReference type="PANTHER" id="PTHR43280:SF32">
    <property type="entry name" value="TRANSCRIPTIONAL REGULATORY PROTEIN"/>
    <property type="match status" value="1"/>
</dbReference>
<evidence type="ECO:0000256" key="1">
    <source>
        <dbReference type="ARBA" id="ARBA00023015"/>
    </source>
</evidence>